<protein>
    <submittedName>
        <fullName evidence="2">Glycosyl transferase, family 2</fullName>
    </submittedName>
</protein>
<comment type="caution">
    <text evidence="2">The sequence shown here is derived from an EMBL/GenBank/DDBJ whole genome shotgun (WGS) entry which is preliminary data.</text>
</comment>
<evidence type="ECO:0000313" key="3">
    <source>
        <dbReference type="Proteomes" id="UP000034176"/>
    </source>
</evidence>
<proteinExistence type="predicted"/>
<dbReference type="Gene3D" id="3.90.550.10">
    <property type="entry name" value="Spore Coat Polysaccharide Biosynthesis Protein SpsA, Chain A"/>
    <property type="match status" value="2"/>
</dbReference>
<dbReference type="AlphaFoldDB" id="A0A0G0ASA6"/>
<accession>A0A0G0ASA6</accession>
<dbReference type="CDD" id="cd00761">
    <property type="entry name" value="Glyco_tranf_GTA_type"/>
    <property type="match status" value="1"/>
</dbReference>
<evidence type="ECO:0000259" key="1">
    <source>
        <dbReference type="Pfam" id="PF00535"/>
    </source>
</evidence>
<feature type="domain" description="Glycosyltransferase 2-like" evidence="1">
    <location>
        <begin position="274"/>
        <end position="420"/>
    </location>
</feature>
<sequence>MTPPLISIITPNFNMEKFLRGCIESVLKQNYPNIEHLIIDDGSTDKSQEIIQNYANKYPGKIRYFKQKHLGHTAALNNLLKHTKGEIQLNLNSDDLLNPSACKWAYDNFIKYPNYAVIYGDEYVIDENNKIIDKFIPPDYSFQKLLCSKLVIPEQAAFIKKSYFEQVGLYYNPKIKKAMDFELWIRIGQKFKIKHVPGYVARYRWHANSGSKQFSNINKLVKEKEKIINKVLNNKLTSPSVKNSQQCAYMGLHLWEKQMYANIYNPLPQKPVISIILPILNITNNLITCLQSINNQNYSNIELIVITQVKNIKNIKKIIKNNVQLKQIIIKCQSENIIDYINAALRKISGDICVIFDQNDQMYQKACHLVVKTFLKHSNVAVIYGINDIKSKTVSNKYHDQSLDLEYFIKSILNLNFYTAFIQTKHLKVKNLSINNTVKFNNMLELLLKLGDTFPYKYLNKTVTNVNMSNYCRLGFFDYLRSASEKMLIIDKFYINSIYLSEYLKIKNTVYNYIYQQLIKQAKICNQYMASTYLIIRSHILFI</sequence>
<dbReference type="InterPro" id="IPR001173">
    <property type="entry name" value="Glyco_trans_2-like"/>
</dbReference>
<dbReference type="EMBL" id="LBPN01000001">
    <property type="protein sequence ID" value="KKP59963.1"/>
    <property type="molecule type" value="Genomic_DNA"/>
</dbReference>
<keyword evidence="2" id="KW-0808">Transferase</keyword>
<reference evidence="2 3" key="1">
    <citation type="journal article" date="2015" name="Nature">
        <title>rRNA introns, odd ribosomes, and small enigmatic genomes across a large radiation of phyla.</title>
        <authorList>
            <person name="Brown C.T."/>
            <person name="Hug L.A."/>
            <person name="Thomas B.C."/>
            <person name="Sharon I."/>
            <person name="Castelle C.J."/>
            <person name="Singh A."/>
            <person name="Wilkins M.J."/>
            <person name="Williams K.H."/>
            <person name="Banfield J.F."/>
        </authorList>
    </citation>
    <scope>NUCLEOTIDE SEQUENCE [LARGE SCALE GENOMIC DNA]</scope>
</reference>
<dbReference type="PANTHER" id="PTHR22916:SF3">
    <property type="entry name" value="UDP-GLCNAC:BETAGAL BETA-1,3-N-ACETYLGLUCOSAMINYLTRANSFERASE-LIKE PROTEIN 1"/>
    <property type="match status" value="1"/>
</dbReference>
<dbReference type="PANTHER" id="PTHR22916">
    <property type="entry name" value="GLYCOSYLTRANSFERASE"/>
    <property type="match status" value="1"/>
</dbReference>
<dbReference type="Proteomes" id="UP000034176">
    <property type="component" value="Unassembled WGS sequence"/>
</dbReference>
<name>A0A0G0ASA6_9BACT</name>
<dbReference type="STRING" id="1618434.UR52_C0001G0043"/>
<gene>
    <name evidence="2" type="ORF">UR52_C0001G0043</name>
</gene>
<evidence type="ECO:0000313" key="2">
    <source>
        <dbReference type="EMBL" id="KKP59963.1"/>
    </source>
</evidence>
<dbReference type="InterPro" id="IPR029044">
    <property type="entry name" value="Nucleotide-diphossugar_trans"/>
</dbReference>
<dbReference type="Pfam" id="PF00535">
    <property type="entry name" value="Glycos_transf_2"/>
    <property type="match status" value="2"/>
</dbReference>
<dbReference type="SUPFAM" id="SSF53448">
    <property type="entry name" value="Nucleotide-diphospho-sugar transferases"/>
    <property type="match status" value="2"/>
</dbReference>
<organism evidence="2 3">
    <name type="scientific">Candidatus Gottesmanbacteria bacterium GW2011_GWA1_34_13</name>
    <dbReference type="NCBI Taxonomy" id="1618434"/>
    <lineage>
        <taxon>Bacteria</taxon>
        <taxon>Candidatus Gottesmaniibacteriota</taxon>
    </lineage>
</organism>
<feature type="domain" description="Glycosyltransferase 2-like" evidence="1">
    <location>
        <begin position="7"/>
        <end position="144"/>
    </location>
</feature>
<dbReference type="GO" id="GO:0016758">
    <property type="term" value="F:hexosyltransferase activity"/>
    <property type="evidence" value="ECO:0007669"/>
    <property type="project" value="UniProtKB-ARBA"/>
</dbReference>